<feature type="domain" description="DUF11" evidence="2">
    <location>
        <begin position="521"/>
        <end position="621"/>
    </location>
</feature>
<name>A0A2H0VDM6_9BACT</name>
<dbReference type="Pfam" id="PF01345">
    <property type="entry name" value="DUF11"/>
    <property type="match status" value="2"/>
</dbReference>
<keyword evidence="1" id="KW-0472">Membrane</keyword>
<evidence type="ECO:0000313" key="4">
    <source>
        <dbReference type="Proteomes" id="UP000230557"/>
    </source>
</evidence>
<gene>
    <name evidence="3" type="ORF">COT91_02710</name>
</gene>
<reference evidence="4" key="1">
    <citation type="submission" date="2017-09" db="EMBL/GenBank/DDBJ databases">
        <title>Depth-based differentiation of microbial function through sediment-hosted aquifers and enrichment of novel symbionts in the deep terrestrial subsurface.</title>
        <authorList>
            <person name="Probst A.J."/>
            <person name="Ladd B."/>
            <person name="Jarett J.K."/>
            <person name="Geller-Mcgrath D.E."/>
            <person name="Sieber C.M.K."/>
            <person name="Emerson J.B."/>
            <person name="Anantharaman K."/>
            <person name="Thomas B.C."/>
            <person name="Malmstrom R."/>
            <person name="Stieglmeier M."/>
            <person name="Klingl A."/>
            <person name="Woyke T."/>
            <person name="Ryan C.M."/>
            <person name="Banfield J.F."/>
        </authorList>
    </citation>
    <scope>NUCLEOTIDE SEQUENCE [LARGE SCALE GENOMIC DNA]</scope>
</reference>
<dbReference type="InterPro" id="IPR008966">
    <property type="entry name" value="Adhesion_dom_sf"/>
</dbReference>
<dbReference type="InterPro" id="IPR051172">
    <property type="entry name" value="Chlamydia_OmcB"/>
</dbReference>
<keyword evidence="1" id="KW-0812">Transmembrane</keyword>
<evidence type="ECO:0000259" key="2">
    <source>
        <dbReference type="Pfam" id="PF01345"/>
    </source>
</evidence>
<dbReference type="PANTHER" id="PTHR34819:SF3">
    <property type="entry name" value="CELL SURFACE PROTEIN"/>
    <property type="match status" value="1"/>
</dbReference>
<sequence length="654" mass="69229">MHSVIASITNTKNRKTFYTIMAAGLLSVVAVVGIVSANGPTFNIFPIAYNGGLNTDYPLLDGRNSTSGESWSNSQSDHNSGVTANPGEVVEFLIYYHNGAPDAAENTAKDVVAKANIPVTAGNNFTISASLSASNAQTVYSSQKGGDINLKVLGSIPQTISLVPNSTVWMPDRATSQQTMPNTITTSGVSLNDIKGCWDYAGFVKFRVQVSNIQPNADLSIVKTVKNVSDNTGYFNQVNADTLETVEFKIVASNTGDANLTQVKITDSLPGKLTYVSGSQNVSKSHSGNLFSGGVVVSLNAGEQVTLTFRATVAGSHEFPIGTTDLVNTATVQSFDSQFPVGPKSDTAKVVVQRQLQALECPLYPQEGRTIVDFNQTSADYPMVANGSAAQAQRGPVATTLPTDNYKVTLVSYDDHTGKGGQGQTQERYFLKLINSGGSTVASTNSISDLAENQDWLTEQVETNFNIPQTVTSVVAFHTVYPNSGFESIYPICAAFDRIPNVGVTIDKTVKNITTGQGFADSVNAEPSQIVEFKVVVTNTGNVTAQNVKVKDTLPSKLSYSAGTFRVDGASTSDSGFLTSSGVAIGNLVVGQSKTVTFRASIAGQNQFAVGSETLTNTAYTWATGFSTINDMAQVIVEKAEPQKEDGSAANRPQ</sequence>
<dbReference type="AlphaFoldDB" id="A0A2H0VDM6"/>
<feature type="domain" description="DUF11" evidence="2">
    <location>
        <begin position="218"/>
        <end position="337"/>
    </location>
</feature>
<evidence type="ECO:0000256" key="1">
    <source>
        <dbReference type="SAM" id="Phobius"/>
    </source>
</evidence>
<dbReference type="EMBL" id="PFAJ01000039">
    <property type="protein sequence ID" value="PIR97181.1"/>
    <property type="molecule type" value="Genomic_DNA"/>
</dbReference>
<feature type="transmembrane region" description="Helical" evidence="1">
    <location>
        <begin position="17"/>
        <end position="37"/>
    </location>
</feature>
<keyword evidence="1" id="KW-1133">Transmembrane helix</keyword>
<evidence type="ECO:0000313" key="3">
    <source>
        <dbReference type="EMBL" id="PIR97181.1"/>
    </source>
</evidence>
<dbReference type="InterPro" id="IPR047589">
    <property type="entry name" value="DUF11_rpt"/>
</dbReference>
<comment type="caution">
    <text evidence="3">The sequence shown here is derived from an EMBL/GenBank/DDBJ whole genome shotgun (WGS) entry which is preliminary data.</text>
</comment>
<organism evidence="3 4">
    <name type="scientific">Candidatus Doudnabacteria bacterium CG10_big_fil_rev_8_21_14_0_10_41_10</name>
    <dbReference type="NCBI Taxonomy" id="1974551"/>
    <lineage>
        <taxon>Bacteria</taxon>
        <taxon>Candidatus Doudnaibacteriota</taxon>
    </lineage>
</organism>
<dbReference type="PANTHER" id="PTHR34819">
    <property type="entry name" value="LARGE CYSTEINE-RICH PERIPLASMIC PROTEIN OMCB"/>
    <property type="match status" value="1"/>
</dbReference>
<dbReference type="Proteomes" id="UP000230557">
    <property type="component" value="Unassembled WGS sequence"/>
</dbReference>
<dbReference type="SUPFAM" id="SSF49401">
    <property type="entry name" value="Bacterial adhesins"/>
    <property type="match status" value="1"/>
</dbReference>
<protein>
    <recommendedName>
        <fullName evidence="2">DUF11 domain-containing protein</fullName>
    </recommendedName>
</protein>
<dbReference type="InterPro" id="IPR001434">
    <property type="entry name" value="OmcB-like_DUF11"/>
</dbReference>
<proteinExistence type="predicted"/>
<accession>A0A2H0VDM6</accession>
<dbReference type="NCBIfam" id="TIGR01451">
    <property type="entry name" value="B_ant_repeat"/>
    <property type="match status" value="2"/>
</dbReference>